<accession>A0ACB7Y4L5</accession>
<dbReference type="Proteomes" id="UP000828048">
    <property type="component" value="Chromosome 7"/>
</dbReference>
<keyword evidence="2" id="KW-1185">Reference proteome</keyword>
<reference evidence="1 2" key="1">
    <citation type="journal article" date="2021" name="Hortic Res">
        <title>High-quality reference genome and annotation aids understanding of berry development for evergreen blueberry (Vaccinium darrowii).</title>
        <authorList>
            <person name="Yu J."/>
            <person name="Hulse-Kemp A.M."/>
            <person name="Babiker E."/>
            <person name="Staton M."/>
        </authorList>
    </citation>
    <scope>NUCLEOTIDE SEQUENCE [LARGE SCALE GENOMIC DNA]</scope>
    <source>
        <strain evidence="2">cv. NJ 8807/NJ 8810</strain>
        <tissue evidence="1">Young leaf</tissue>
    </source>
</reference>
<sequence>MVCFFNHPRPSISFLVFFETIPNQVSPPHGNFPIGYLSLFQPNPSIITSQIETKSSLTKTLFSPPAMKRPVEESSSDPASIDDDTKTNKKPKPDSEDPNQEPSDNSSAVLTDENLLYEVLKHADARTVALSACVSKQWHKTANDERLWEMICTKHSGGTHQLRSVVLALGGFRRLHSLYLWPLSKPSSSAAASASSSAWPCLPLPPPVVPAKSAAAAGKKRWGKDEVHLSLSLLSIRYYEKMNFNNRGK</sequence>
<dbReference type="EMBL" id="CM037157">
    <property type="protein sequence ID" value="KAH7848405.1"/>
    <property type="molecule type" value="Genomic_DNA"/>
</dbReference>
<proteinExistence type="predicted"/>
<comment type="caution">
    <text evidence="1">The sequence shown here is derived from an EMBL/GenBank/DDBJ whole genome shotgun (WGS) entry which is preliminary data.</text>
</comment>
<organism evidence="1 2">
    <name type="scientific">Vaccinium darrowii</name>
    <dbReference type="NCBI Taxonomy" id="229202"/>
    <lineage>
        <taxon>Eukaryota</taxon>
        <taxon>Viridiplantae</taxon>
        <taxon>Streptophyta</taxon>
        <taxon>Embryophyta</taxon>
        <taxon>Tracheophyta</taxon>
        <taxon>Spermatophyta</taxon>
        <taxon>Magnoliopsida</taxon>
        <taxon>eudicotyledons</taxon>
        <taxon>Gunneridae</taxon>
        <taxon>Pentapetalae</taxon>
        <taxon>asterids</taxon>
        <taxon>Ericales</taxon>
        <taxon>Ericaceae</taxon>
        <taxon>Vaccinioideae</taxon>
        <taxon>Vaccinieae</taxon>
        <taxon>Vaccinium</taxon>
    </lineage>
</organism>
<protein>
    <submittedName>
        <fullName evidence="1">Uncharacterized protein</fullName>
    </submittedName>
</protein>
<gene>
    <name evidence="1" type="ORF">Vadar_002354</name>
</gene>
<evidence type="ECO:0000313" key="1">
    <source>
        <dbReference type="EMBL" id="KAH7848405.1"/>
    </source>
</evidence>
<name>A0ACB7Y4L5_9ERIC</name>
<evidence type="ECO:0000313" key="2">
    <source>
        <dbReference type="Proteomes" id="UP000828048"/>
    </source>
</evidence>